<dbReference type="EMBL" id="JABFTP020000124">
    <property type="protein sequence ID" value="KAL3278652.1"/>
    <property type="molecule type" value="Genomic_DNA"/>
</dbReference>
<dbReference type="AlphaFoldDB" id="A0ABD2NJR8"/>
<feature type="signal peptide" evidence="1">
    <location>
        <begin position="1"/>
        <end position="18"/>
    </location>
</feature>
<protein>
    <submittedName>
        <fullName evidence="2">Uncharacterized protein</fullName>
    </submittedName>
</protein>
<reference evidence="2 3" key="1">
    <citation type="journal article" date="2021" name="BMC Biol.">
        <title>Horizontally acquired antibacterial genes associated with adaptive radiation of ladybird beetles.</title>
        <authorList>
            <person name="Li H.S."/>
            <person name="Tang X.F."/>
            <person name="Huang Y.H."/>
            <person name="Xu Z.Y."/>
            <person name="Chen M.L."/>
            <person name="Du X.Y."/>
            <person name="Qiu B.Y."/>
            <person name="Chen P.T."/>
            <person name="Zhang W."/>
            <person name="Slipinski A."/>
            <person name="Escalona H.E."/>
            <person name="Waterhouse R.M."/>
            <person name="Zwick A."/>
            <person name="Pang H."/>
        </authorList>
    </citation>
    <scope>NUCLEOTIDE SEQUENCE [LARGE SCALE GENOMIC DNA]</scope>
    <source>
        <strain evidence="2">SYSU2018</strain>
    </source>
</reference>
<dbReference type="Proteomes" id="UP001516400">
    <property type="component" value="Unassembled WGS sequence"/>
</dbReference>
<gene>
    <name evidence="2" type="ORF">HHI36_016189</name>
</gene>
<name>A0ABD2NJR8_9CUCU</name>
<evidence type="ECO:0000256" key="1">
    <source>
        <dbReference type="SAM" id="SignalP"/>
    </source>
</evidence>
<proteinExistence type="predicted"/>
<evidence type="ECO:0000313" key="2">
    <source>
        <dbReference type="EMBL" id="KAL3278652.1"/>
    </source>
</evidence>
<comment type="caution">
    <text evidence="2">The sequence shown here is derived from an EMBL/GenBank/DDBJ whole genome shotgun (WGS) entry which is preliminary data.</text>
</comment>
<accession>A0ABD2NJR8</accession>
<keyword evidence="3" id="KW-1185">Reference proteome</keyword>
<evidence type="ECO:0000313" key="3">
    <source>
        <dbReference type="Proteomes" id="UP001516400"/>
    </source>
</evidence>
<sequence length="74" mass="8604">MWNSIIFAILMSIVLVSTKPTRSRDAHIWLQNRARTEILDPYKNNQPESYGMFLPNTASYKIFHSLGELQFSNT</sequence>
<feature type="chain" id="PRO_5044748906" evidence="1">
    <location>
        <begin position="19"/>
        <end position="74"/>
    </location>
</feature>
<organism evidence="2 3">
    <name type="scientific">Cryptolaemus montrouzieri</name>
    <dbReference type="NCBI Taxonomy" id="559131"/>
    <lineage>
        <taxon>Eukaryota</taxon>
        <taxon>Metazoa</taxon>
        <taxon>Ecdysozoa</taxon>
        <taxon>Arthropoda</taxon>
        <taxon>Hexapoda</taxon>
        <taxon>Insecta</taxon>
        <taxon>Pterygota</taxon>
        <taxon>Neoptera</taxon>
        <taxon>Endopterygota</taxon>
        <taxon>Coleoptera</taxon>
        <taxon>Polyphaga</taxon>
        <taxon>Cucujiformia</taxon>
        <taxon>Coccinelloidea</taxon>
        <taxon>Coccinellidae</taxon>
        <taxon>Scymninae</taxon>
        <taxon>Scymnini</taxon>
        <taxon>Cryptolaemus</taxon>
    </lineage>
</organism>
<keyword evidence="1" id="KW-0732">Signal</keyword>